<dbReference type="RefSeq" id="WP_165004487.1">
    <property type="nucleotide sequence ID" value="NZ_CP064955.1"/>
</dbReference>
<reference evidence="2 3" key="1">
    <citation type="submission" date="2020-11" db="EMBL/GenBank/DDBJ databases">
        <title>Corynebacterium sp. MC1420.</title>
        <authorList>
            <person name="Zhou J."/>
        </authorList>
    </citation>
    <scope>NUCLEOTIDE SEQUENCE [LARGE SCALE GENOMIC DNA]</scope>
    <source>
        <strain evidence="2 3">MC1420</strain>
    </source>
</reference>
<keyword evidence="1" id="KW-0812">Transmembrane</keyword>
<evidence type="ECO:0000313" key="2">
    <source>
        <dbReference type="EMBL" id="QPK82856.1"/>
    </source>
</evidence>
<evidence type="ECO:0000256" key="1">
    <source>
        <dbReference type="SAM" id="Phobius"/>
    </source>
</evidence>
<accession>A0A7T0KM01</accession>
<gene>
    <name evidence="2" type="ORF">G7Y29_08280</name>
</gene>
<dbReference type="Proteomes" id="UP000594586">
    <property type="component" value="Chromosome"/>
</dbReference>
<dbReference type="KEGG" id="cqn:G7Y29_08280"/>
<evidence type="ECO:0000313" key="3">
    <source>
        <dbReference type="Proteomes" id="UP000594586"/>
    </source>
</evidence>
<proteinExistence type="predicted"/>
<feature type="transmembrane region" description="Helical" evidence="1">
    <location>
        <begin position="31"/>
        <end position="51"/>
    </location>
</feature>
<dbReference type="Pfam" id="PF14017">
    <property type="entry name" value="DUF4233"/>
    <property type="match status" value="1"/>
</dbReference>
<name>A0A7T0KM01_9CORY</name>
<sequence>MTSSKARRPETSPLGLGREPVKDPLKGLNGVLAGTLIMEAMTILLILLVVLKVDGGVHWTTFNWLYVTVIGLAHVVMAFFQRIPGALWINLALQIPLIFGFFVHWSVTAVGIMFGVVWFFIIRLRADMLERMKRGYLVTQHLGTAEDTTEEN</sequence>
<organism evidence="2 3">
    <name type="scientific">Corynebacterium qintianiae</name>
    <dbReference type="NCBI Taxonomy" id="2709392"/>
    <lineage>
        <taxon>Bacteria</taxon>
        <taxon>Bacillati</taxon>
        <taxon>Actinomycetota</taxon>
        <taxon>Actinomycetes</taxon>
        <taxon>Mycobacteriales</taxon>
        <taxon>Corynebacteriaceae</taxon>
        <taxon>Corynebacterium</taxon>
    </lineage>
</organism>
<feature type="transmembrane region" description="Helical" evidence="1">
    <location>
        <begin position="63"/>
        <end position="83"/>
    </location>
</feature>
<dbReference type="EMBL" id="CP064955">
    <property type="protein sequence ID" value="QPK82856.1"/>
    <property type="molecule type" value="Genomic_DNA"/>
</dbReference>
<dbReference type="AlphaFoldDB" id="A0A7T0KM01"/>
<keyword evidence="1" id="KW-0472">Membrane</keyword>
<keyword evidence="1" id="KW-1133">Transmembrane helix</keyword>
<keyword evidence="3" id="KW-1185">Reference proteome</keyword>
<dbReference type="InterPro" id="IPR025327">
    <property type="entry name" value="DUF4233"/>
</dbReference>
<protein>
    <submittedName>
        <fullName evidence="2">DUF4233 domain-containing protein</fullName>
    </submittedName>
</protein>
<feature type="transmembrane region" description="Helical" evidence="1">
    <location>
        <begin position="95"/>
        <end position="124"/>
    </location>
</feature>